<dbReference type="Pfam" id="PF08240">
    <property type="entry name" value="ADH_N"/>
    <property type="match status" value="1"/>
</dbReference>
<dbReference type="InterPro" id="IPR013149">
    <property type="entry name" value="ADH-like_C"/>
</dbReference>
<dbReference type="PANTHER" id="PTHR43401">
    <property type="entry name" value="L-THREONINE 3-DEHYDROGENASE"/>
    <property type="match status" value="1"/>
</dbReference>
<protein>
    <submittedName>
        <fullName evidence="3">Hypothetical zinc-type alcohol dehydrogenase-like protein YphC</fullName>
    </submittedName>
</protein>
<dbReference type="Gene3D" id="3.90.180.10">
    <property type="entry name" value="Medium-chain alcohol dehydrogenases, catalytic domain"/>
    <property type="match status" value="1"/>
</dbReference>
<accession>A0A6J4HBA0</accession>
<dbReference type="AlphaFoldDB" id="A0A6J4HBA0"/>
<dbReference type="InterPro" id="IPR020843">
    <property type="entry name" value="ER"/>
</dbReference>
<dbReference type="Gene3D" id="3.40.50.720">
    <property type="entry name" value="NAD(P)-binding Rossmann-like Domain"/>
    <property type="match status" value="1"/>
</dbReference>
<feature type="domain" description="Enoyl reductase (ER)" evidence="2">
    <location>
        <begin position="8"/>
        <end position="342"/>
    </location>
</feature>
<organism evidence="3">
    <name type="scientific">uncultured Acidimicrobiales bacterium</name>
    <dbReference type="NCBI Taxonomy" id="310071"/>
    <lineage>
        <taxon>Bacteria</taxon>
        <taxon>Bacillati</taxon>
        <taxon>Actinomycetota</taxon>
        <taxon>Acidimicrobiia</taxon>
        <taxon>Acidimicrobiales</taxon>
        <taxon>environmental samples</taxon>
    </lineage>
</organism>
<dbReference type="GO" id="GO:0016491">
    <property type="term" value="F:oxidoreductase activity"/>
    <property type="evidence" value="ECO:0007669"/>
    <property type="project" value="UniProtKB-KW"/>
</dbReference>
<sequence length="346" mass="36329">MRGVYLPGNRTVDLREVARPVPGEGQVLVEMRASGICGSDLRAIYREHLGRGPEAYRGVIGGHEPSGVIVEAHPSCRRFGVGDRVVIYHISGCGLCWDCRTGYMISCTSPRRAAYGWQRDGGHADYLLADESTCVLLPDELTFLDGACVACGFGTAYEAVCRADVSGRDAVLVTGMGPVGMAVGLLAGALGSRLRIGIDVSPERLELAVAAGSVDLAVPSDTGAIEAVLAATGGNGCEVAVDCSGSGAGRSTALTGARRWGRVVMVGEGGRLEVDASPVMIHPQLTVHGSWVTSIGRMEELVEHLVRWNLHPERIVTHRFGLDQTGDAYATADAGMGGKIAMVMGR</sequence>
<name>A0A6J4HBA0_9ACTN</name>
<evidence type="ECO:0000256" key="1">
    <source>
        <dbReference type="ARBA" id="ARBA00023002"/>
    </source>
</evidence>
<proteinExistence type="predicted"/>
<reference evidence="3" key="1">
    <citation type="submission" date="2020-02" db="EMBL/GenBank/DDBJ databases">
        <authorList>
            <person name="Meier V. D."/>
        </authorList>
    </citation>
    <scope>NUCLEOTIDE SEQUENCE</scope>
    <source>
        <strain evidence="3">AVDCRST_MAG76</strain>
    </source>
</reference>
<dbReference type="CDD" id="cd08239">
    <property type="entry name" value="THR_DH_like"/>
    <property type="match status" value="1"/>
</dbReference>
<dbReference type="EMBL" id="CADCSZ010000035">
    <property type="protein sequence ID" value="CAA9219739.1"/>
    <property type="molecule type" value="Genomic_DNA"/>
</dbReference>
<dbReference type="PANTHER" id="PTHR43401:SF5">
    <property type="entry name" value="ALCOHOL DEHYDROGENASE-RELATED"/>
    <property type="match status" value="1"/>
</dbReference>
<dbReference type="SUPFAM" id="SSF51735">
    <property type="entry name" value="NAD(P)-binding Rossmann-fold domains"/>
    <property type="match status" value="1"/>
</dbReference>
<keyword evidence="1" id="KW-0560">Oxidoreductase</keyword>
<dbReference type="Pfam" id="PF00107">
    <property type="entry name" value="ADH_zinc_N"/>
    <property type="match status" value="1"/>
</dbReference>
<gene>
    <name evidence="3" type="ORF">AVDCRST_MAG76-552</name>
</gene>
<dbReference type="InterPro" id="IPR013154">
    <property type="entry name" value="ADH-like_N"/>
</dbReference>
<evidence type="ECO:0000313" key="3">
    <source>
        <dbReference type="EMBL" id="CAA9219739.1"/>
    </source>
</evidence>
<dbReference type="InterPro" id="IPR036291">
    <property type="entry name" value="NAD(P)-bd_dom_sf"/>
</dbReference>
<dbReference type="InterPro" id="IPR050129">
    <property type="entry name" value="Zn_alcohol_dh"/>
</dbReference>
<dbReference type="SMART" id="SM00829">
    <property type="entry name" value="PKS_ER"/>
    <property type="match status" value="1"/>
</dbReference>
<evidence type="ECO:0000259" key="2">
    <source>
        <dbReference type="SMART" id="SM00829"/>
    </source>
</evidence>
<dbReference type="SUPFAM" id="SSF50129">
    <property type="entry name" value="GroES-like"/>
    <property type="match status" value="1"/>
</dbReference>
<dbReference type="InterPro" id="IPR011032">
    <property type="entry name" value="GroES-like_sf"/>
</dbReference>